<evidence type="ECO:0000256" key="4">
    <source>
        <dbReference type="ARBA" id="ARBA00022692"/>
    </source>
</evidence>
<protein>
    <submittedName>
        <fullName evidence="8">Chromate transporter</fullName>
    </submittedName>
</protein>
<comment type="caution">
    <text evidence="8">The sequence shown here is derived from an EMBL/GenBank/DDBJ whole genome shotgun (WGS) entry which is preliminary data.</text>
</comment>
<evidence type="ECO:0000256" key="6">
    <source>
        <dbReference type="ARBA" id="ARBA00023136"/>
    </source>
</evidence>
<dbReference type="PANTHER" id="PTHR43663">
    <property type="entry name" value="CHROMATE TRANSPORT PROTEIN-RELATED"/>
    <property type="match status" value="1"/>
</dbReference>
<dbReference type="PANTHER" id="PTHR43663:SF1">
    <property type="entry name" value="CHROMATE TRANSPORTER"/>
    <property type="match status" value="1"/>
</dbReference>
<reference evidence="9" key="1">
    <citation type="submission" date="2017-04" db="EMBL/GenBank/DDBJ databases">
        <title>Function of individual gut microbiota members based on whole genome sequencing of pure cultures obtained from chicken caecum.</title>
        <authorList>
            <person name="Medvecky M."/>
            <person name="Cejkova D."/>
            <person name="Polansky O."/>
            <person name="Karasova D."/>
            <person name="Kubasova T."/>
            <person name="Cizek A."/>
            <person name="Rychlik I."/>
        </authorList>
    </citation>
    <scope>NUCLEOTIDE SEQUENCE [LARGE SCALE GENOMIC DNA]</scope>
    <source>
        <strain evidence="9">An180</strain>
    </source>
</reference>
<evidence type="ECO:0000256" key="3">
    <source>
        <dbReference type="ARBA" id="ARBA00022475"/>
    </source>
</evidence>
<dbReference type="InterPro" id="IPR003370">
    <property type="entry name" value="Chromate_transpt"/>
</dbReference>
<evidence type="ECO:0000256" key="5">
    <source>
        <dbReference type="ARBA" id="ARBA00022989"/>
    </source>
</evidence>
<evidence type="ECO:0000313" key="9">
    <source>
        <dbReference type="Proteomes" id="UP000195897"/>
    </source>
</evidence>
<keyword evidence="5 7" id="KW-1133">Transmembrane helix</keyword>
<organism evidence="8 9">
    <name type="scientific">Butyricicoccus pullicaecorum</name>
    <dbReference type="NCBI Taxonomy" id="501571"/>
    <lineage>
        <taxon>Bacteria</taxon>
        <taxon>Bacillati</taxon>
        <taxon>Bacillota</taxon>
        <taxon>Clostridia</taxon>
        <taxon>Eubacteriales</taxon>
        <taxon>Butyricicoccaceae</taxon>
        <taxon>Butyricicoccus</taxon>
    </lineage>
</organism>
<dbReference type="Proteomes" id="UP000195897">
    <property type="component" value="Unassembled WGS sequence"/>
</dbReference>
<dbReference type="RefSeq" id="WP_087370589.1">
    <property type="nucleotide sequence ID" value="NZ_NFKK01000002.1"/>
</dbReference>
<dbReference type="AlphaFoldDB" id="A0A1Y4LBR5"/>
<gene>
    <name evidence="8" type="ORF">B5F17_02880</name>
</gene>
<dbReference type="InterPro" id="IPR052518">
    <property type="entry name" value="CHR_Transporter"/>
</dbReference>
<evidence type="ECO:0000313" key="8">
    <source>
        <dbReference type="EMBL" id="OUP54173.1"/>
    </source>
</evidence>
<feature type="transmembrane region" description="Helical" evidence="7">
    <location>
        <begin position="71"/>
        <end position="94"/>
    </location>
</feature>
<evidence type="ECO:0000256" key="2">
    <source>
        <dbReference type="ARBA" id="ARBA00005262"/>
    </source>
</evidence>
<dbReference type="Pfam" id="PF02417">
    <property type="entry name" value="Chromate_transp"/>
    <property type="match status" value="1"/>
</dbReference>
<keyword evidence="6 7" id="KW-0472">Membrane</keyword>
<name>A0A1Y4LBR5_9FIRM</name>
<sequence>MILLQLMFEFCKTGLFAVGGGLATLPFLYEMAEKTGWFTNQDILNLIAISESTPGAIGINMSTYVGFLTSGVPGAICATLALAAPSVVIIVFIAKCMEQFKNSPVVSAIFHGLRPASTGLIVAAGLSVAQMAFLKSDASGNILSALNLPAIGLAVVLFVLLRKFKLHPIAYIRAAAVIGCIFQL</sequence>
<evidence type="ECO:0000256" key="7">
    <source>
        <dbReference type="SAM" id="Phobius"/>
    </source>
</evidence>
<dbReference type="EMBL" id="NFKK01000002">
    <property type="protein sequence ID" value="OUP54173.1"/>
    <property type="molecule type" value="Genomic_DNA"/>
</dbReference>
<keyword evidence="3" id="KW-1003">Cell membrane</keyword>
<comment type="similarity">
    <text evidence="2">Belongs to the chromate ion transporter (CHR) (TC 2.A.51) family.</text>
</comment>
<accession>A0A1Y4LBR5</accession>
<dbReference type="GO" id="GO:0015109">
    <property type="term" value="F:chromate transmembrane transporter activity"/>
    <property type="evidence" value="ECO:0007669"/>
    <property type="project" value="InterPro"/>
</dbReference>
<feature type="transmembrane region" description="Helical" evidence="7">
    <location>
        <begin position="7"/>
        <end position="29"/>
    </location>
</feature>
<evidence type="ECO:0000256" key="1">
    <source>
        <dbReference type="ARBA" id="ARBA00004651"/>
    </source>
</evidence>
<dbReference type="GO" id="GO:0005886">
    <property type="term" value="C:plasma membrane"/>
    <property type="evidence" value="ECO:0007669"/>
    <property type="project" value="UniProtKB-SubCell"/>
</dbReference>
<keyword evidence="4 7" id="KW-0812">Transmembrane</keyword>
<feature type="transmembrane region" description="Helical" evidence="7">
    <location>
        <begin position="140"/>
        <end position="161"/>
    </location>
</feature>
<proteinExistence type="inferred from homology"/>
<comment type="subcellular location">
    <subcellularLocation>
        <location evidence="1">Cell membrane</location>
        <topology evidence="1">Multi-pass membrane protein</topology>
    </subcellularLocation>
</comment>
<feature type="transmembrane region" description="Helical" evidence="7">
    <location>
        <begin position="115"/>
        <end position="134"/>
    </location>
</feature>